<dbReference type="PANTHER" id="PTHR32308:SF10">
    <property type="entry name" value="CITRATE LYASE SUBUNIT BETA"/>
    <property type="match status" value="1"/>
</dbReference>
<evidence type="ECO:0000256" key="1">
    <source>
        <dbReference type="ARBA" id="ARBA00001946"/>
    </source>
</evidence>
<dbReference type="InterPro" id="IPR015813">
    <property type="entry name" value="Pyrv/PenolPyrv_kinase-like_dom"/>
</dbReference>
<gene>
    <name evidence="5" type="ORF">WIS52_22965</name>
</gene>
<keyword evidence="2" id="KW-0479">Metal-binding</keyword>
<dbReference type="PANTHER" id="PTHR32308">
    <property type="entry name" value="LYASE BETA SUBUNIT, PUTATIVE (AFU_ORTHOLOGUE AFUA_4G13030)-RELATED"/>
    <property type="match status" value="1"/>
</dbReference>
<keyword evidence="3" id="KW-0460">Magnesium</keyword>
<dbReference type="InterPro" id="IPR005000">
    <property type="entry name" value="Aldolase/citrate-lyase_domain"/>
</dbReference>
<proteinExistence type="predicted"/>
<evidence type="ECO:0000313" key="6">
    <source>
        <dbReference type="Proteomes" id="UP001494902"/>
    </source>
</evidence>
<dbReference type="InterPro" id="IPR040442">
    <property type="entry name" value="Pyrv_kinase-like_dom_sf"/>
</dbReference>
<sequence>MQPLTWLYVPGDRPERFAKAAASGADVVLVDLEDAVAPADKDRARDAVAEYLAGPLDGPPVHVRVNAGDRLAADVHALAGLPGLAGLRLPKVESTDELDALVPLLPDGLRLWPLLESARGLSEMDRIAAHPRVGGIGLGEQDLISALGITSVPALDHLRLRAVLAAATAGLPAPPMSVHPDVRDDDGLRDTTRHGRGLGMFGRSVIHPRQIPVVREAFAPTAAERDRARAIVDAAGATTSGAIALDDGTFVDAPIVERALRVLDLDARLAG</sequence>
<comment type="cofactor">
    <cofactor evidence="1">
        <name>Mg(2+)</name>
        <dbReference type="ChEBI" id="CHEBI:18420"/>
    </cofactor>
</comment>
<evidence type="ECO:0000313" key="5">
    <source>
        <dbReference type="EMBL" id="MEQ3553343.1"/>
    </source>
</evidence>
<dbReference type="SUPFAM" id="SSF51621">
    <property type="entry name" value="Phosphoenolpyruvate/pyruvate domain"/>
    <property type="match status" value="1"/>
</dbReference>
<dbReference type="GO" id="GO:0016829">
    <property type="term" value="F:lyase activity"/>
    <property type="evidence" value="ECO:0007669"/>
    <property type="project" value="UniProtKB-KW"/>
</dbReference>
<dbReference type="Gene3D" id="3.20.20.60">
    <property type="entry name" value="Phosphoenolpyruvate-binding domains"/>
    <property type="match status" value="1"/>
</dbReference>
<evidence type="ECO:0000256" key="3">
    <source>
        <dbReference type="ARBA" id="ARBA00022842"/>
    </source>
</evidence>
<dbReference type="Proteomes" id="UP001494902">
    <property type="component" value="Unassembled WGS sequence"/>
</dbReference>
<dbReference type="Pfam" id="PF03328">
    <property type="entry name" value="HpcH_HpaI"/>
    <property type="match status" value="1"/>
</dbReference>
<organism evidence="5 6">
    <name type="scientific">Pseudonocardia nematodicida</name>
    <dbReference type="NCBI Taxonomy" id="1206997"/>
    <lineage>
        <taxon>Bacteria</taxon>
        <taxon>Bacillati</taxon>
        <taxon>Actinomycetota</taxon>
        <taxon>Actinomycetes</taxon>
        <taxon>Pseudonocardiales</taxon>
        <taxon>Pseudonocardiaceae</taxon>
        <taxon>Pseudonocardia</taxon>
    </lineage>
</organism>
<protein>
    <submittedName>
        <fullName evidence="5">CoA ester lyase</fullName>
    </submittedName>
</protein>
<reference evidence="5 6" key="1">
    <citation type="submission" date="2024-03" db="EMBL/GenBank/DDBJ databases">
        <title>Draft genome sequence of Pseudonocardia nematodicida JCM 31783.</title>
        <authorList>
            <person name="Butdee W."/>
            <person name="Duangmal K."/>
        </authorList>
    </citation>
    <scope>NUCLEOTIDE SEQUENCE [LARGE SCALE GENOMIC DNA]</scope>
    <source>
        <strain evidence="5 6">JCM 31783</strain>
    </source>
</reference>
<keyword evidence="5" id="KW-0456">Lyase</keyword>
<keyword evidence="6" id="KW-1185">Reference proteome</keyword>
<name>A0ABV1KFX0_9PSEU</name>
<dbReference type="PIRSF" id="PIRSF015582">
    <property type="entry name" value="Cit_lyase_B"/>
    <property type="match status" value="1"/>
</dbReference>
<comment type="caution">
    <text evidence="5">The sequence shown here is derived from an EMBL/GenBank/DDBJ whole genome shotgun (WGS) entry which is preliminary data.</text>
</comment>
<dbReference type="EMBL" id="JBEDNQ010000010">
    <property type="protein sequence ID" value="MEQ3553343.1"/>
    <property type="molecule type" value="Genomic_DNA"/>
</dbReference>
<feature type="domain" description="HpcH/HpaI aldolase/citrate lyase" evidence="4">
    <location>
        <begin position="6"/>
        <end position="208"/>
    </location>
</feature>
<evidence type="ECO:0000256" key="2">
    <source>
        <dbReference type="ARBA" id="ARBA00022723"/>
    </source>
</evidence>
<evidence type="ECO:0000259" key="4">
    <source>
        <dbReference type="Pfam" id="PF03328"/>
    </source>
</evidence>
<dbReference type="InterPro" id="IPR011206">
    <property type="entry name" value="Citrate_lyase_beta/mcl1/mcl2"/>
</dbReference>
<dbReference type="RefSeq" id="WP_349300573.1">
    <property type="nucleotide sequence ID" value="NZ_JBEDNQ010000010.1"/>
</dbReference>
<accession>A0ABV1KFX0</accession>